<dbReference type="OMA" id="TYLTYMN"/>
<dbReference type="Proteomes" id="UP000238479">
    <property type="component" value="Chromosome 7"/>
</dbReference>
<dbReference type="EMBL" id="PDCK01000045">
    <property type="protein sequence ID" value="PRQ17393.1"/>
    <property type="molecule type" value="Genomic_DNA"/>
</dbReference>
<evidence type="ECO:0000259" key="2">
    <source>
        <dbReference type="Pfam" id="PF01764"/>
    </source>
</evidence>
<sequence>MMMMMSNICVGYYHGVFDSSGKEKGYIKSKLREQRWCQMVSDKHLFYVSGPTHLTSIDWKNSDHQRSVAASLVKGVKVLELDRQEKREGPEALAPPWWEFFHFKLLRPLVDDASCGSIFGAIYEFKPPHAPPFSSLGTEHSLLEDENSPHYVIAFRGTLTAYDLVSRDLNLSLKLIKNGLHKTSRFKTAMQAIQATVGEAGDSSSVWLAGHSMGSVLAMLAGKTMAKDGILLKSFLFNQPFVFVAPMERIKHENIKLGIRFARSVFTAGLAKAVNPTWSEHEDPFFGLYEWVPSVFVNQGDDFCSGYIGYFEHRKKMVEIGAGGIERLATQNSIGSLLRYAIGKETEPPMHLIPCANLSVNLTPSRNFKEAHGIRQWWLENQHLQSETYRYR</sequence>
<comment type="caution">
    <text evidence="3">The sequence shown here is derived from an EMBL/GenBank/DDBJ whole genome shotgun (WGS) entry which is preliminary data.</text>
</comment>
<dbReference type="InterPro" id="IPR029058">
    <property type="entry name" value="AB_hydrolase_fold"/>
</dbReference>
<dbReference type="InterPro" id="IPR002921">
    <property type="entry name" value="Fungal_lipase-type"/>
</dbReference>
<dbReference type="Pfam" id="PF01764">
    <property type="entry name" value="Lipase_3"/>
    <property type="match status" value="1"/>
</dbReference>
<name>A0A2P6P637_ROSCH</name>
<dbReference type="Gramene" id="PRQ17393">
    <property type="protein sequence ID" value="PRQ17393"/>
    <property type="gene ID" value="RchiOBHm_Chr7g0194501"/>
</dbReference>
<feature type="domain" description="Fungal lipase-type" evidence="2">
    <location>
        <begin position="153"/>
        <end position="242"/>
    </location>
</feature>
<accession>A0A2P6P637</accession>
<dbReference type="Gene3D" id="3.40.50.1820">
    <property type="entry name" value="alpha/beta hydrolase"/>
    <property type="match status" value="1"/>
</dbReference>
<keyword evidence="1 3" id="KW-0378">Hydrolase</keyword>
<keyword evidence="4" id="KW-1185">Reference proteome</keyword>
<evidence type="ECO:0000313" key="3">
    <source>
        <dbReference type="EMBL" id="PRQ17393.1"/>
    </source>
</evidence>
<dbReference type="AlphaFoldDB" id="A0A2P6P637"/>
<dbReference type="STRING" id="74649.A0A2P6P637"/>
<dbReference type="PANTHER" id="PTHR31479">
    <property type="entry name" value="ALPHA/BETA-HYDROLASES SUPERFAMILY PROTEIN"/>
    <property type="match status" value="1"/>
</dbReference>
<gene>
    <name evidence="3" type="ORF">RchiOBHm_Chr7g0194501</name>
</gene>
<proteinExistence type="predicted"/>
<reference evidence="3 4" key="1">
    <citation type="journal article" date="2018" name="Nat. Genet.">
        <title>The Rosa genome provides new insights in the design of modern roses.</title>
        <authorList>
            <person name="Bendahmane M."/>
        </authorList>
    </citation>
    <scope>NUCLEOTIDE SEQUENCE [LARGE SCALE GENOMIC DNA]</scope>
    <source>
        <strain evidence="4">cv. Old Blush</strain>
    </source>
</reference>
<evidence type="ECO:0000313" key="4">
    <source>
        <dbReference type="Proteomes" id="UP000238479"/>
    </source>
</evidence>
<dbReference type="SUPFAM" id="SSF53474">
    <property type="entry name" value="alpha/beta-Hydrolases"/>
    <property type="match status" value="1"/>
</dbReference>
<organism evidence="3 4">
    <name type="scientific">Rosa chinensis</name>
    <name type="common">China rose</name>
    <dbReference type="NCBI Taxonomy" id="74649"/>
    <lineage>
        <taxon>Eukaryota</taxon>
        <taxon>Viridiplantae</taxon>
        <taxon>Streptophyta</taxon>
        <taxon>Embryophyta</taxon>
        <taxon>Tracheophyta</taxon>
        <taxon>Spermatophyta</taxon>
        <taxon>Magnoliopsida</taxon>
        <taxon>eudicotyledons</taxon>
        <taxon>Gunneridae</taxon>
        <taxon>Pentapetalae</taxon>
        <taxon>rosids</taxon>
        <taxon>fabids</taxon>
        <taxon>Rosales</taxon>
        <taxon>Rosaceae</taxon>
        <taxon>Rosoideae</taxon>
        <taxon>Rosoideae incertae sedis</taxon>
        <taxon>Rosa</taxon>
    </lineage>
</organism>
<dbReference type="GO" id="GO:0006629">
    <property type="term" value="P:lipid metabolic process"/>
    <property type="evidence" value="ECO:0007669"/>
    <property type="project" value="InterPro"/>
</dbReference>
<dbReference type="GO" id="GO:0016787">
    <property type="term" value="F:hydrolase activity"/>
    <property type="evidence" value="ECO:0007669"/>
    <property type="project" value="UniProtKB-KW"/>
</dbReference>
<protein>
    <submittedName>
        <fullName evidence="3">Putative alpha/Beta hydrolase</fullName>
    </submittedName>
</protein>
<evidence type="ECO:0000256" key="1">
    <source>
        <dbReference type="ARBA" id="ARBA00022801"/>
    </source>
</evidence>
<dbReference type="PANTHER" id="PTHR31479:SF2">
    <property type="entry name" value="ALPHA_BETA-HYDROLASES SUPERFAMILY PROTEIN"/>
    <property type="match status" value="1"/>
</dbReference>